<evidence type="ECO:0000256" key="9">
    <source>
        <dbReference type="PIRSR" id="PIRSR608597-1"/>
    </source>
</evidence>
<dbReference type="InterPro" id="IPR008597">
    <property type="entry name" value="Invert_lysozyme"/>
</dbReference>
<dbReference type="InterPro" id="IPR001846">
    <property type="entry name" value="VWF_type-D"/>
</dbReference>
<dbReference type="Proteomes" id="UP000663828">
    <property type="component" value="Unassembled WGS sequence"/>
</dbReference>
<keyword evidence="3" id="KW-0929">Antimicrobial</keyword>
<organism evidence="12 13">
    <name type="scientific">Adineta ricciae</name>
    <name type="common">Rotifer</name>
    <dbReference type="NCBI Taxonomy" id="249248"/>
    <lineage>
        <taxon>Eukaryota</taxon>
        <taxon>Metazoa</taxon>
        <taxon>Spiralia</taxon>
        <taxon>Gnathifera</taxon>
        <taxon>Rotifera</taxon>
        <taxon>Eurotatoria</taxon>
        <taxon>Bdelloidea</taxon>
        <taxon>Adinetida</taxon>
        <taxon>Adinetidae</taxon>
        <taxon>Adineta</taxon>
    </lineage>
</organism>
<dbReference type="InterPro" id="IPR023346">
    <property type="entry name" value="Lysozyme-like_dom_sf"/>
</dbReference>
<dbReference type="GO" id="GO:0031640">
    <property type="term" value="P:killing of cells of another organism"/>
    <property type="evidence" value="ECO:0007669"/>
    <property type="project" value="UniProtKB-KW"/>
</dbReference>
<feature type="non-terminal residue" evidence="12">
    <location>
        <position position="271"/>
    </location>
</feature>
<dbReference type="AlphaFoldDB" id="A0A816GV07"/>
<dbReference type="GO" id="GO:0042742">
    <property type="term" value="P:defense response to bacterium"/>
    <property type="evidence" value="ECO:0007669"/>
    <property type="project" value="UniProtKB-KW"/>
</dbReference>
<name>A0A816GV07_ADIRI</name>
<feature type="disulfide bond" evidence="10">
    <location>
        <begin position="62"/>
        <end position="68"/>
    </location>
</feature>
<feature type="disulfide bond" evidence="10">
    <location>
        <begin position="30"/>
        <end position="39"/>
    </location>
</feature>
<feature type="disulfide bond" evidence="10">
    <location>
        <begin position="19"/>
        <end position="25"/>
    </location>
</feature>
<dbReference type="Gene3D" id="1.10.530.10">
    <property type="match status" value="1"/>
</dbReference>
<feature type="disulfide bond" evidence="10">
    <location>
        <begin position="14"/>
        <end position="92"/>
    </location>
</feature>
<reference evidence="12" key="1">
    <citation type="submission" date="2021-02" db="EMBL/GenBank/DDBJ databases">
        <authorList>
            <person name="Nowell W R."/>
        </authorList>
    </citation>
    <scope>NUCLEOTIDE SEQUENCE</scope>
</reference>
<dbReference type="PANTHER" id="PTHR11195">
    <property type="entry name" value="DESTABILASE-RELATED"/>
    <property type="match status" value="1"/>
</dbReference>
<feature type="domain" description="VWFD" evidence="11">
    <location>
        <begin position="174"/>
        <end position="271"/>
    </location>
</feature>
<dbReference type="PANTHER" id="PTHR11195:SF13">
    <property type="entry name" value="INVERTEBRATE-TYPE LYSOZYME 2-RELATED"/>
    <property type="match status" value="1"/>
</dbReference>
<dbReference type="GO" id="GO:0003796">
    <property type="term" value="F:lysozyme activity"/>
    <property type="evidence" value="ECO:0007669"/>
    <property type="project" value="UniProtKB-EC"/>
</dbReference>
<keyword evidence="7 10" id="KW-1015">Disulfide bond</keyword>
<dbReference type="PROSITE" id="PS51909">
    <property type="entry name" value="LYSOZYME_I"/>
    <property type="match status" value="1"/>
</dbReference>
<dbReference type="Pfam" id="PF05497">
    <property type="entry name" value="Destabilase"/>
    <property type="match status" value="1"/>
</dbReference>
<keyword evidence="5" id="KW-0378">Hydrolase</keyword>
<feature type="disulfide bond" evidence="10">
    <location>
        <begin position="52"/>
        <end position="72"/>
    </location>
</feature>
<evidence type="ECO:0000256" key="1">
    <source>
        <dbReference type="ARBA" id="ARBA00000632"/>
    </source>
</evidence>
<evidence type="ECO:0000256" key="10">
    <source>
        <dbReference type="PIRSR" id="PIRSR608597-3"/>
    </source>
</evidence>
<proteinExistence type="predicted"/>
<evidence type="ECO:0000256" key="5">
    <source>
        <dbReference type="ARBA" id="ARBA00022801"/>
    </source>
</evidence>
<evidence type="ECO:0000256" key="4">
    <source>
        <dbReference type="ARBA" id="ARBA00022638"/>
    </source>
</evidence>
<dbReference type="CDD" id="cd16890">
    <property type="entry name" value="lyz_i"/>
    <property type="match status" value="1"/>
</dbReference>
<keyword evidence="4" id="KW-0081">Bacteriolytic enzyme</keyword>
<evidence type="ECO:0000256" key="6">
    <source>
        <dbReference type="ARBA" id="ARBA00023022"/>
    </source>
</evidence>
<evidence type="ECO:0000256" key="8">
    <source>
        <dbReference type="ARBA" id="ARBA00023295"/>
    </source>
</evidence>
<comment type="caution">
    <text evidence="12">The sequence shown here is derived from an EMBL/GenBank/DDBJ whole genome shotgun (WGS) entry which is preliminary data.</text>
</comment>
<dbReference type="SUPFAM" id="SSF53955">
    <property type="entry name" value="Lysozyme-like"/>
    <property type="match status" value="1"/>
</dbReference>
<keyword evidence="6" id="KW-0044">Antibiotic</keyword>
<accession>A0A816GV07</accession>
<evidence type="ECO:0000256" key="7">
    <source>
        <dbReference type="ARBA" id="ARBA00023157"/>
    </source>
</evidence>
<keyword evidence="8" id="KW-0326">Glycosidase</keyword>
<evidence type="ECO:0000256" key="2">
    <source>
        <dbReference type="ARBA" id="ARBA00012732"/>
    </source>
</evidence>
<protein>
    <recommendedName>
        <fullName evidence="2">lysozyme</fullName>
        <ecNumber evidence="2">3.2.1.17</ecNumber>
    </recommendedName>
</protein>
<sequence>LVPLIVNAGIDDVCLACICQVESGCQPLGCRWDVYSNSCGYYQLKKGYWQDCGSPGGSLEACAADKSCADRCVRAYMQRYANRCTGGRTPTCRDYARVHNGGPSGCKSTSTIGYGNRVMSCYYNLLQSQHPPQCSQSGCGKPVDCKCTTCQKEFCMFHFMDDKRGHQFKSEDDVQGQAYSDPHFVGFNNQTFDRHPTGDAILFKNSSAQFEIHIRNQKVSFHSNSSPAIIKAIAIRVGDEIIQYAVDRTFQIDGKPHKLDGIGIATPKTRT</sequence>
<dbReference type="EMBL" id="CAJNOR010014518">
    <property type="protein sequence ID" value="CAF1678577.1"/>
    <property type="molecule type" value="Genomic_DNA"/>
</dbReference>
<dbReference type="PROSITE" id="PS51233">
    <property type="entry name" value="VWFD"/>
    <property type="match status" value="1"/>
</dbReference>
<feature type="non-terminal residue" evidence="12">
    <location>
        <position position="1"/>
    </location>
</feature>
<feature type="active site" description="Nucleophile" evidence="9">
    <location>
        <position position="33"/>
    </location>
</feature>
<gene>
    <name evidence="12" type="ORF">XAT740_LOCUS60096</name>
</gene>
<evidence type="ECO:0000259" key="11">
    <source>
        <dbReference type="PROSITE" id="PS51233"/>
    </source>
</evidence>
<feature type="active site" description="Proton donor" evidence="9">
    <location>
        <position position="22"/>
    </location>
</feature>
<keyword evidence="13" id="KW-1185">Reference proteome</keyword>
<comment type="catalytic activity">
    <reaction evidence="1">
        <text>Hydrolysis of (1-&gt;4)-beta-linkages between N-acetylmuramic acid and N-acetyl-D-glucosamine residues in a peptidoglycan and between N-acetyl-D-glucosamine residues in chitodextrins.</text>
        <dbReference type="EC" id="3.2.1.17"/>
    </reaction>
</comment>
<evidence type="ECO:0000313" key="13">
    <source>
        <dbReference type="Proteomes" id="UP000663828"/>
    </source>
</evidence>
<evidence type="ECO:0000256" key="3">
    <source>
        <dbReference type="ARBA" id="ARBA00022529"/>
    </source>
</evidence>
<evidence type="ECO:0000313" key="12">
    <source>
        <dbReference type="EMBL" id="CAF1678577.1"/>
    </source>
</evidence>
<dbReference type="EC" id="3.2.1.17" evidence="2"/>